<dbReference type="Gene3D" id="1.10.1330.10">
    <property type="entry name" value="Dockerin domain"/>
    <property type="match status" value="1"/>
</dbReference>
<dbReference type="CDD" id="cd08547">
    <property type="entry name" value="Type_II_cohesin"/>
    <property type="match status" value="1"/>
</dbReference>
<dbReference type="EMBL" id="CP130319">
    <property type="protein sequence ID" value="WNR45956.1"/>
    <property type="molecule type" value="Genomic_DNA"/>
</dbReference>
<dbReference type="InterPro" id="IPR032186">
    <property type="entry name" value="DUF5018"/>
</dbReference>
<name>A0AA96LSY2_9BACL</name>
<dbReference type="PANTHER" id="PTHR43576:SF3">
    <property type="entry name" value="ALPHA-L-ARABINOFURANOSIDASE C"/>
    <property type="match status" value="1"/>
</dbReference>
<gene>
    <name evidence="4" type="ORF">MJB10_07615</name>
</gene>
<dbReference type="Gene3D" id="2.60.40.2340">
    <property type="match status" value="1"/>
</dbReference>
<dbReference type="InterPro" id="IPR002102">
    <property type="entry name" value="Cohesin_dom"/>
</dbReference>
<reference evidence="4" key="1">
    <citation type="submission" date="2022-02" db="EMBL/GenBank/DDBJ databases">
        <title>Paenibacillus sp. MBLB1832 Whole Genome Shotgun Sequencing.</title>
        <authorList>
            <person name="Hwang C.Y."/>
            <person name="Cho E.-S."/>
            <person name="Seo M.-J."/>
        </authorList>
    </citation>
    <scope>NUCLEOTIDE SEQUENCE</scope>
    <source>
        <strain evidence="4">MBLB1832</strain>
    </source>
</reference>
<dbReference type="RefSeq" id="WP_314803153.1">
    <property type="nucleotide sequence ID" value="NZ_CP130319.1"/>
</dbReference>
<evidence type="ECO:0000259" key="3">
    <source>
        <dbReference type="PROSITE" id="PS51175"/>
    </source>
</evidence>
<keyword evidence="5" id="KW-1185">Reference proteome</keyword>
<dbReference type="InterPro" id="IPR017853">
    <property type="entry name" value="GH"/>
</dbReference>
<dbReference type="Pfam" id="PF16410">
    <property type="entry name" value="DUF5018"/>
    <property type="match status" value="1"/>
</dbReference>
<dbReference type="CDD" id="cd14254">
    <property type="entry name" value="Dockerin_II"/>
    <property type="match status" value="1"/>
</dbReference>
<dbReference type="SMART" id="SM00606">
    <property type="entry name" value="CBD_IV"/>
    <property type="match status" value="3"/>
</dbReference>
<sequence>MKRYNRLRFTFVFAWLAIITLVAQSFLYLNPVSASGTIIQTTPGSITFNTPADIAARNNKVNNAGTPVNGVYPKVYTYNTGWIKFSSVNFDNRYTKFAATFGAALNDGALLRVRLDSTTGTEIGNLTVKASTAWTKSISSLAPLADVTGVHDVFISFESTTAGLTGSIDLYGITFYQSNTVSLTFPQQVFDQQGTVANGTYSSISDNSWVRFKDVDLGNGVAGLSANYSAPAGSGAKVSVYLDSLTGGTLLTEFETKTTTAGSTFEHPIQQIAKGGYKGVHDVFIRFSANSAGQAAADFYSLTFYRDTTISLDARADLGASPVSGTDYSGVSLSSTKVYSNNGAWVRYAAVNFDEGFTSVVAKYASPTGYGAKVTLKLDDRTNGPTIASFETKTTVSWTAEWGDSIPLTQAVYGVHDLYVLFSANAAGKANADFYTVNLVGSNIGNGATIVSVQNTNGTANTATVTQFANNGTYALPATTVTATMSDGTTRSYSMSWQPQVLDTLTAGVKTAIGTIAGTDYSTLFTLTVNPAVGDGIVRNITIDPTRIVKNLPFNPIGINIDHYLDSDIYNPSRARPLTEALQELGVKSLRYAEGDSGDSYLWTQAPYPTVPNAPLSPKSLVFNPSAFPFNQATNYNSDGTLKNIMDVNEFFQITKTIGAEPFYIVGIDAGVFTTPANGYNLGMAKAKEAAVELVKYAKLNNRPIKYFEIGNETDLKNDSQGIAKWDPVQYANVVVEFSQALKAVDPNIKIGLSGGLSNWTAWLGAALPICVNDIDFIVAHQYIQNWVWVPRDPNNPSKDSILTAMDSLVAQGKITVADRQRIKLEVTEFSSYTPNTPKANDMSAALNNFEKIYNLMEIREVEYMHLWITRWFGDSATNLRDMIAIGPNNEILPMGRSLQVWATTLKDQLVYSDHSKYTDVNDVKAYSTYSPDSKEMTVYLVNKFNNTNEVELTFNNYLPDASNEKWVWKGTYLGDKNPTWGPAGTVPVVDGKIRLTLDRASVTVLKLKASSSKDITSFTVPYQMGSSVIDVTNHTVSFKVPLGTNVLAMMPSVTTSAYATVTPGPGVAVDFTSPVSYTVQAEDGSTQLWTVTATPSAMSDIMTGPNSVNGGASFTVKYGVANVTQSVYSNVYAQQLLLTYDPTVLEFTGATSLKSGYTIAALNTSTPGQINFLLASLGSSGAITADGDLVQLNWKAKSVVQSASAVIKSSSILADGLGREMLSFTSTLPVQVIFVDKSALAAELQTALSLYNGSTEGNVNGQYASGSRLGLMSAIQSAQAVFNNPESSKSQVEAAVTSLQTAVQTFQYAVVTVDRTLLGNTLASAQAAYNSAVEGILIGQYPIGSKATLQQAIAAASAVWNTAAVSQQQLTEAAVTLNQAQNAFAAKVNVRKRTDVNGDSRTGIGDLALVSANYGITSVSPGWEGIKLCDVNGDSVIDIVDLSLVASSIVQ</sequence>
<protein>
    <submittedName>
        <fullName evidence="4">Carbohydrate-binding protein</fullName>
    </submittedName>
</protein>
<evidence type="ECO:0000313" key="4">
    <source>
        <dbReference type="EMBL" id="WNR45956.1"/>
    </source>
</evidence>
<dbReference type="SUPFAM" id="SSF51445">
    <property type="entry name" value="(Trans)glycosidases"/>
    <property type="match status" value="1"/>
</dbReference>
<dbReference type="GO" id="GO:0000272">
    <property type="term" value="P:polysaccharide catabolic process"/>
    <property type="evidence" value="ECO:0007669"/>
    <property type="project" value="InterPro"/>
</dbReference>
<keyword evidence="2" id="KW-0732">Signal</keyword>
<dbReference type="Gene3D" id="1.20.1270.90">
    <property type="entry name" value="AF1782-like"/>
    <property type="match status" value="2"/>
</dbReference>
<dbReference type="InterPro" id="IPR008979">
    <property type="entry name" value="Galactose-bd-like_sf"/>
</dbReference>
<dbReference type="Pfam" id="PF07532">
    <property type="entry name" value="Big_4"/>
    <property type="match status" value="1"/>
</dbReference>
<dbReference type="GO" id="GO:0030246">
    <property type="term" value="F:carbohydrate binding"/>
    <property type="evidence" value="ECO:0007669"/>
    <property type="project" value="InterPro"/>
</dbReference>
<dbReference type="SUPFAM" id="SSF49384">
    <property type="entry name" value="Carbohydrate-binding domain"/>
    <property type="match status" value="1"/>
</dbReference>
<feature type="domain" description="CBM6" evidence="3">
    <location>
        <begin position="174"/>
        <end position="303"/>
    </location>
</feature>
<evidence type="ECO:0000313" key="5">
    <source>
        <dbReference type="Proteomes" id="UP001304650"/>
    </source>
</evidence>
<comment type="pathway">
    <text evidence="1">Glycan metabolism.</text>
</comment>
<dbReference type="SUPFAM" id="SSF49785">
    <property type="entry name" value="Galactose-binding domain-like"/>
    <property type="match status" value="3"/>
</dbReference>
<dbReference type="PANTHER" id="PTHR43576">
    <property type="entry name" value="ALPHA-L-ARABINOFURANOSIDASE C-RELATED"/>
    <property type="match status" value="1"/>
</dbReference>
<dbReference type="CDD" id="cd04084">
    <property type="entry name" value="CBM6_xylanase-like"/>
    <property type="match status" value="3"/>
</dbReference>
<organism evidence="4 5">
    <name type="scientific">Paenibacillus roseopurpureus</name>
    <dbReference type="NCBI Taxonomy" id="2918901"/>
    <lineage>
        <taxon>Bacteria</taxon>
        <taxon>Bacillati</taxon>
        <taxon>Bacillota</taxon>
        <taxon>Bacilli</taxon>
        <taxon>Bacillales</taxon>
        <taxon>Paenibacillaceae</taxon>
        <taxon>Paenibacillus</taxon>
    </lineage>
</organism>
<dbReference type="Gene3D" id="2.60.40.1180">
    <property type="entry name" value="Golgi alpha-mannosidase II"/>
    <property type="match status" value="1"/>
</dbReference>
<dbReference type="InterPro" id="IPR002105">
    <property type="entry name" value="Dockerin_1_rpt"/>
</dbReference>
<dbReference type="Pfam" id="PF03422">
    <property type="entry name" value="CBM_6"/>
    <property type="match status" value="3"/>
</dbReference>
<dbReference type="InterPro" id="IPR011081">
    <property type="entry name" value="Big_4"/>
</dbReference>
<dbReference type="Proteomes" id="UP001304650">
    <property type="component" value="Chromosome"/>
</dbReference>
<dbReference type="Gene3D" id="3.20.20.80">
    <property type="entry name" value="Glycosidases"/>
    <property type="match status" value="1"/>
</dbReference>
<dbReference type="InterPro" id="IPR036439">
    <property type="entry name" value="Dockerin_dom_sf"/>
</dbReference>
<dbReference type="Gene3D" id="2.60.120.260">
    <property type="entry name" value="Galactose-binding domain-like"/>
    <property type="match status" value="3"/>
</dbReference>
<dbReference type="InterPro" id="IPR013780">
    <property type="entry name" value="Glyco_hydro_b"/>
</dbReference>
<evidence type="ECO:0000256" key="1">
    <source>
        <dbReference type="ARBA" id="ARBA00004881"/>
    </source>
</evidence>
<dbReference type="KEGG" id="proo:MJB10_07615"/>
<dbReference type="Pfam" id="PF00963">
    <property type="entry name" value="Cohesin"/>
    <property type="match status" value="1"/>
</dbReference>
<accession>A0AA96LSY2</accession>
<dbReference type="Pfam" id="PF00404">
    <property type="entry name" value="Dockerin_1"/>
    <property type="match status" value="1"/>
</dbReference>
<dbReference type="InterPro" id="IPR006584">
    <property type="entry name" value="Cellulose-bd_IV"/>
</dbReference>
<evidence type="ECO:0000256" key="2">
    <source>
        <dbReference type="ARBA" id="ARBA00022729"/>
    </source>
</evidence>
<feature type="domain" description="CBM6" evidence="3">
    <location>
        <begin position="303"/>
        <end position="438"/>
    </location>
</feature>
<dbReference type="Gene3D" id="2.60.40.680">
    <property type="match status" value="1"/>
</dbReference>
<proteinExistence type="predicted"/>
<dbReference type="PROSITE" id="PS51175">
    <property type="entry name" value="CBM6"/>
    <property type="match status" value="2"/>
</dbReference>
<dbReference type="InterPro" id="IPR008965">
    <property type="entry name" value="CBM2/CBM3_carb-bd_dom_sf"/>
</dbReference>
<dbReference type="GO" id="GO:0004553">
    <property type="term" value="F:hydrolase activity, hydrolyzing O-glycosyl compounds"/>
    <property type="evidence" value="ECO:0007669"/>
    <property type="project" value="InterPro"/>
</dbReference>
<dbReference type="InterPro" id="IPR005084">
    <property type="entry name" value="CBM6"/>
</dbReference>